<organism evidence="8 9">
    <name type="scientific">Mycobacterium kyorinense</name>
    <dbReference type="NCBI Taxonomy" id="487514"/>
    <lineage>
        <taxon>Bacteria</taxon>
        <taxon>Bacillati</taxon>
        <taxon>Actinomycetota</taxon>
        <taxon>Actinomycetes</taxon>
        <taxon>Mycobacteriales</taxon>
        <taxon>Mycobacteriaceae</taxon>
        <taxon>Mycobacterium</taxon>
    </lineage>
</organism>
<dbReference type="RefSeq" id="WP_065016282.1">
    <property type="nucleotide sequence ID" value="NZ_LZKJ01000196.1"/>
</dbReference>
<keyword evidence="2" id="KW-0001">2Fe-2S</keyword>
<dbReference type="GO" id="GO:0051537">
    <property type="term" value="F:2 iron, 2 sulfur cluster binding"/>
    <property type="evidence" value="ECO:0007669"/>
    <property type="project" value="UniProtKB-KW"/>
</dbReference>
<name>A0A1A2YUU6_9MYCO</name>
<comment type="cofactor">
    <cofactor evidence="1">
        <name>Fe cation</name>
        <dbReference type="ChEBI" id="CHEBI:24875"/>
    </cofactor>
</comment>
<proteinExistence type="predicted"/>
<dbReference type="AlphaFoldDB" id="A0A1A2YUU6"/>
<accession>A0A1A2YUU6</accession>
<evidence type="ECO:0000256" key="6">
    <source>
        <dbReference type="ARBA" id="ARBA00023014"/>
    </source>
</evidence>
<dbReference type="SUPFAM" id="SSF55961">
    <property type="entry name" value="Bet v1-like"/>
    <property type="match status" value="1"/>
</dbReference>
<evidence type="ECO:0000256" key="5">
    <source>
        <dbReference type="ARBA" id="ARBA00023004"/>
    </source>
</evidence>
<keyword evidence="3" id="KW-0479">Metal-binding</keyword>
<evidence type="ECO:0000259" key="7">
    <source>
        <dbReference type="PROSITE" id="PS51296"/>
    </source>
</evidence>
<dbReference type="GO" id="GO:0005506">
    <property type="term" value="F:iron ion binding"/>
    <property type="evidence" value="ECO:0007669"/>
    <property type="project" value="InterPro"/>
</dbReference>
<evidence type="ECO:0000256" key="3">
    <source>
        <dbReference type="ARBA" id="ARBA00022723"/>
    </source>
</evidence>
<reference evidence="9" key="1">
    <citation type="submission" date="2016-06" db="EMBL/GenBank/DDBJ databases">
        <authorList>
            <person name="Sutton G."/>
            <person name="Brinkac L."/>
            <person name="Sanka R."/>
            <person name="Adams M."/>
            <person name="Lau E."/>
            <person name="Sam S."/>
            <person name="Sreng N."/>
            <person name="Him V."/>
            <person name="Kerleguer A."/>
            <person name="Cheng S."/>
        </authorList>
    </citation>
    <scope>NUCLEOTIDE SEQUENCE [LARGE SCALE GENOMIC DNA]</scope>
    <source>
        <strain evidence="9">E861</strain>
    </source>
</reference>
<dbReference type="PRINTS" id="PR00090">
    <property type="entry name" value="RNGDIOXGNASE"/>
</dbReference>
<dbReference type="InterPro" id="IPR001663">
    <property type="entry name" value="Rng_hydr_dOase-A"/>
</dbReference>
<dbReference type="GO" id="GO:0016705">
    <property type="term" value="F:oxidoreductase activity, acting on paired donors, with incorporation or reduction of molecular oxygen"/>
    <property type="evidence" value="ECO:0007669"/>
    <property type="project" value="UniProtKB-ARBA"/>
</dbReference>
<dbReference type="InterPro" id="IPR036922">
    <property type="entry name" value="Rieske_2Fe-2S_sf"/>
</dbReference>
<sequence>MAHFTKPAAGSWTTNYPELGTAPVDYTDSIDPDHYAAEQKAIFRRTWLNVGRVERLPRTGSYFTKELPSAGAGTSVIIVKGKDGVIRAFHNICRHRGNKLVWNDFPHEETAGTCRQFTCKYHAWRYSLDGELTFIQQEGEFFDVDKSQYGLVGVRCEVWEGFIFVNLDPNAAPLTDYLGPLAKGIEGYPFHEMTEVYHYKAEVGSNWKLFIDAFAEFYHAPVLHQGQYTKEEAAKIQQYGFEALHYELAGQHSMISVWGGQSPPKDLNMVKPMDRVLRSGLFGPWDRPDIDGLDSPPPGLNPARAPQWGADTFVFFPNFMILIWAPGWYLTYHYWPTAVDRHIFEGTLYFVPPKNARERLAQELAAVTFKEYALQDANTLEATQTMIGTRTVNEFLLCDQEILLRHLHKIAHDYVNDYKERTNGSAR</sequence>
<dbReference type="InterPro" id="IPR015879">
    <property type="entry name" value="Ring_hydroxy_dOase_asu_C_dom"/>
</dbReference>
<dbReference type="InterPro" id="IPR017941">
    <property type="entry name" value="Rieske_2Fe-2S"/>
</dbReference>
<evidence type="ECO:0000313" key="8">
    <source>
        <dbReference type="EMBL" id="OBI40711.1"/>
    </source>
</evidence>
<dbReference type="Pfam" id="PF00848">
    <property type="entry name" value="Ring_hydroxyl_A"/>
    <property type="match status" value="1"/>
</dbReference>
<dbReference type="Pfam" id="PF00355">
    <property type="entry name" value="Rieske"/>
    <property type="match status" value="1"/>
</dbReference>
<evidence type="ECO:0000256" key="1">
    <source>
        <dbReference type="ARBA" id="ARBA00001962"/>
    </source>
</evidence>
<protein>
    <submittedName>
        <fullName evidence="8">(2Fe-2S)-binding protein</fullName>
    </submittedName>
</protein>
<evidence type="ECO:0000256" key="4">
    <source>
        <dbReference type="ARBA" id="ARBA00023002"/>
    </source>
</evidence>
<dbReference type="Proteomes" id="UP000093592">
    <property type="component" value="Unassembled WGS sequence"/>
</dbReference>
<dbReference type="Gene3D" id="3.90.380.10">
    <property type="entry name" value="Naphthalene 1,2-dioxygenase Alpha Subunit, Chain A, domain 1"/>
    <property type="match status" value="1"/>
</dbReference>
<dbReference type="PANTHER" id="PTHR43756:SF5">
    <property type="entry name" value="CHOLINE MONOOXYGENASE, CHLOROPLASTIC"/>
    <property type="match status" value="1"/>
</dbReference>
<evidence type="ECO:0000256" key="2">
    <source>
        <dbReference type="ARBA" id="ARBA00022714"/>
    </source>
</evidence>
<dbReference type="Gene3D" id="2.102.10.10">
    <property type="entry name" value="Rieske [2Fe-2S] iron-sulphur domain"/>
    <property type="match status" value="1"/>
</dbReference>
<dbReference type="PANTHER" id="PTHR43756">
    <property type="entry name" value="CHOLINE MONOOXYGENASE, CHLOROPLASTIC"/>
    <property type="match status" value="1"/>
</dbReference>
<evidence type="ECO:0000313" key="9">
    <source>
        <dbReference type="Proteomes" id="UP000093592"/>
    </source>
</evidence>
<dbReference type="EMBL" id="LZKJ01000196">
    <property type="protein sequence ID" value="OBI40711.1"/>
    <property type="molecule type" value="Genomic_DNA"/>
</dbReference>
<feature type="domain" description="Rieske" evidence="7">
    <location>
        <begin position="47"/>
        <end position="165"/>
    </location>
</feature>
<dbReference type="SUPFAM" id="SSF50022">
    <property type="entry name" value="ISP domain"/>
    <property type="match status" value="1"/>
</dbReference>
<dbReference type="CDD" id="cd00680">
    <property type="entry name" value="RHO_alpha_C"/>
    <property type="match status" value="1"/>
</dbReference>
<comment type="caution">
    <text evidence="8">The sequence shown here is derived from an EMBL/GenBank/DDBJ whole genome shotgun (WGS) entry which is preliminary data.</text>
</comment>
<keyword evidence="6" id="KW-0411">Iron-sulfur</keyword>
<dbReference type="GO" id="GO:0004497">
    <property type="term" value="F:monooxygenase activity"/>
    <property type="evidence" value="ECO:0007669"/>
    <property type="project" value="UniProtKB-ARBA"/>
</dbReference>
<dbReference type="PROSITE" id="PS51296">
    <property type="entry name" value="RIESKE"/>
    <property type="match status" value="1"/>
</dbReference>
<keyword evidence="4" id="KW-0560">Oxidoreductase</keyword>
<dbReference type="CDD" id="cd03469">
    <property type="entry name" value="Rieske_RO_Alpha_N"/>
    <property type="match status" value="1"/>
</dbReference>
<gene>
    <name evidence="8" type="ORF">A5707_08695</name>
</gene>
<dbReference type="OrthoDB" id="5243643at2"/>
<keyword evidence="5" id="KW-0408">Iron</keyword>